<proteinExistence type="predicted"/>
<dbReference type="EMBL" id="JAHOPC010000004">
    <property type="protein sequence ID" value="MBU8866339.1"/>
    <property type="molecule type" value="Genomic_DNA"/>
</dbReference>
<evidence type="ECO:0008006" key="4">
    <source>
        <dbReference type="Google" id="ProtNLM"/>
    </source>
</evidence>
<evidence type="ECO:0000313" key="3">
    <source>
        <dbReference type="Proteomes" id="UP000824166"/>
    </source>
</evidence>
<dbReference type="Proteomes" id="UP000824166">
    <property type="component" value="Unassembled WGS sequence"/>
</dbReference>
<protein>
    <recommendedName>
        <fullName evidence="4">ATP synthase F0 subunit B</fullName>
    </recommendedName>
</protein>
<organism evidence="2 3">
    <name type="scientific">Paenarthrobacter aromaticivorans</name>
    <dbReference type="NCBI Taxonomy" id="2849150"/>
    <lineage>
        <taxon>Bacteria</taxon>
        <taxon>Bacillati</taxon>
        <taxon>Actinomycetota</taxon>
        <taxon>Actinomycetes</taxon>
        <taxon>Micrococcales</taxon>
        <taxon>Micrococcaceae</taxon>
        <taxon>Paenarthrobacter</taxon>
    </lineage>
</organism>
<gene>
    <name evidence="2" type="ORF">KSW38_08565</name>
</gene>
<comment type="caution">
    <text evidence="2">The sequence shown here is derived from an EMBL/GenBank/DDBJ whole genome shotgun (WGS) entry which is preliminary data.</text>
</comment>
<evidence type="ECO:0000256" key="1">
    <source>
        <dbReference type="SAM" id="MobiDB-lite"/>
    </source>
</evidence>
<feature type="compositionally biased region" description="Low complexity" evidence="1">
    <location>
        <begin position="44"/>
        <end position="65"/>
    </location>
</feature>
<dbReference type="RefSeq" id="WP_216924232.1">
    <property type="nucleotide sequence ID" value="NZ_JAHOPC010000004.1"/>
</dbReference>
<evidence type="ECO:0000313" key="2">
    <source>
        <dbReference type="EMBL" id="MBU8866339.1"/>
    </source>
</evidence>
<reference evidence="2 3" key="1">
    <citation type="submission" date="2021-06" db="EMBL/GenBank/DDBJ databases">
        <authorList>
            <person name="Jeong J.W."/>
        </authorList>
    </citation>
    <scope>NUCLEOTIDE SEQUENCE [LARGE SCALE GENOMIC DNA]</scope>
    <source>
        <strain evidence="2 3">MMS21-TAE1-1</strain>
    </source>
</reference>
<keyword evidence="3" id="KW-1185">Reference proteome</keyword>
<feature type="region of interest" description="Disordered" evidence="1">
    <location>
        <begin position="263"/>
        <end position="336"/>
    </location>
</feature>
<accession>A0ABS6I3V1</accession>
<feature type="region of interest" description="Disordered" evidence="1">
    <location>
        <begin position="1"/>
        <end position="72"/>
    </location>
</feature>
<sequence>MTESQSPQDGSFAAPRTGVPAGTEPYSGSYLDSPVETDTTGMETDAGAGTTGYGSTTGTTSGTGTMDSAKHEAAEVAGTARDAAGGVVETAKAEAGNVAQEVKMNARQLLTQTKGELADQAATQQQRVAEGLRSISDELSTMANSTQNGGVATDLVQQAAERSSSVARWLENRDPGSLLDEVKSFARRKPGTFLLLAAGAGVLAGRLGRGMADNSPMTGTGTSDATTQTPRAMYYPTQGGAVSPPAVDLPGPRTTTAGYGTTGAGTGAGYGTTATGTTVTGAGTDTGYDAGTTGGLEGSTMPYPETDAGGVKAQGDPLARPDDPSDPDDPVYGGPR</sequence>
<name>A0ABS6I3V1_9MICC</name>
<feature type="compositionally biased region" description="Low complexity" evidence="1">
    <location>
        <begin position="271"/>
        <end position="291"/>
    </location>
</feature>